<evidence type="ECO:0000313" key="2">
    <source>
        <dbReference type="Proteomes" id="UP001457282"/>
    </source>
</evidence>
<dbReference type="EMBL" id="JBEDUW010000004">
    <property type="protein sequence ID" value="KAK9932728.1"/>
    <property type="molecule type" value="Genomic_DNA"/>
</dbReference>
<gene>
    <name evidence="1" type="ORF">M0R45_019952</name>
</gene>
<proteinExistence type="predicted"/>
<reference evidence="1 2" key="1">
    <citation type="journal article" date="2023" name="G3 (Bethesda)">
        <title>A chromosome-length genome assembly and annotation of blackberry (Rubus argutus, cv. 'Hillquist').</title>
        <authorList>
            <person name="Bruna T."/>
            <person name="Aryal R."/>
            <person name="Dudchenko O."/>
            <person name="Sargent D.J."/>
            <person name="Mead D."/>
            <person name="Buti M."/>
            <person name="Cavallini A."/>
            <person name="Hytonen T."/>
            <person name="Andres J."/>
            <person name="Pham M."/>
            <person name="Weisz D."/>
            <person name="Mascagni F."/>
            <person name="Usai G."/>
            <person name="Natali L."/>
            <person name="Bassil N."/>
            <person name="Fernandez G.E."/>
            <person name="Lomsadze A."/>
            <person name="Armour M."/>
            <person name="Olukolu B."/>
            <person name="Poorten T."/>
            <person name="Britton C."/>
            <person name="Davik J."/>
            <person name="Ashrafi H."/>
            <person name="Aiden E.L."/>
            <person name="Borodovsky M."/>
            <person name="Worthington M."/>
        </authorList>
    </citation>
    <scope>NUCLEOTIDE SEQUENCE [LARGE SCALE GENOMIC DNA]</scope>
    <source>
        <strain evidence="1">PI 553951</strain>
    </source>
</reference>
<keyword evidence="2" id="KW-1185">Reference proteome</keyword>
<name>A0AAW1XA34_RUBAR</name>
<organism evidence="1 2">
    <name type="scientific">Rubus argutus</name>
    <name type="common">Southern blackberry</name>
    <dbReference type="NCBI Taxonomy" id="59490"/>
    <lineage>
        <taxon>Eukaryota</taxon>
        <taxon>Viridiplantae</taxon>
        <taxon>Streptophyta</taxon>
        <taxon>Embryophyta</taxon>
        <taxon>Tracheophyta</taxon>
        <taxon>Spermatophyta</taxon>
        <taxon>Magnoliopsida</taxon>
        <taxon>eudicotyledons</taxon>
        <taxon>Gunneridae</taxon>
        <taxon>Pentapetalae</taxon>
        <taxon>rosids</taxon>
        <taxon>fabids</taxon>
        <taxon>Rosales</taxon>
        <taxon>Rosaceae</taxon>
        <taxon>Rosoideae</taxon>
        <taxon>Rosoideae incertae sedis</taxon>
        <taxon>Rubus</taxon>
    </lineage>
</organism>
<dbReference type="Proteomes" id="UP001457282">
    <property type="component" value="Unassembled WGS sequence"/>
</dbReference>
<evidence type="ECO:0000313" key="1">
    <source>
        <dbReference type="EMBL" id="KAK9932728.1"/>
    </source>
</evidence>
<accession>A0AAW1XA34</accession>
<dbReference type="AlphaFoldDB" id="A0AAW1XA34"/>
<comment type="caution">
    <text evidence="1">The sequence shown here is derived from an EMBL/GenBank/DDBJ whole genome shotgun (WGS) entry which is preliminary data.</text>
</comment>
<protein>
    <submittedName>
        <fullName evidence="1">Uncharacterized protein</fullName>
    </submittedName>
</protein>
<sequence length="69" mass="7793">MENSSNFDLGQQEETLVSQVWLSRWWLYINYIYIVDKKKAKGSVVTEKVKGIVGTDKAKGIVITKTGEA</sequence>